<feature type="transmembrane region" description="Helical" evidence="8">
    <location>
        <begin position="201"/>
        <end position="222"/>
    </location>
</feature>
<reference evidence="15" key="1">
    <citation type="submission" date="2021-02" db="EMBL/GenBank/DDBJ databases">
        <authorList>
            <person name="Nowell W R."/>
        </authorList>
    </citation>
    <scope>NUCLEOTIDE SEQUENCE</scope>
</reference>
<feature type="transmembrane region" description="Helical" evidence="8">
    <location>
        <begin position="139"/>
        <end position="164"/>
    </location>
</feature>
<evidence type="ECO:0000313" key="17">
    <source>
        <dbReference type="EMBL" id="CAF4501360.1"/>
    </source>
</evidence>
<organism evidence="15 19">
    <name type="scientific">Rotaria socialis</name>
    <dbReference type="NCBI Taxonomy" id="392032"/>
    <lineage>
        <taxon>Eukaryota</taxon>
        <taxon>Metazoa</taxon>
        <taxon>Spiralia</taxon>
        <taxon>Gnathifera</taxon>
        <taxon>Rotifera</taxon>
        <taxon>Eurotatoria</taxon>
        <taxon>Bdelloidea</taxon>
        <taxon>Philodinida</taxon>
        <taxon>Philodinidae</taxon>
        <taxon>Rotaria</taxon>
    </lineage>
</organism>
<dbReference type="InterPro" id="IPR000276">
    <property type="entry name" value="GPCR_Rhodpsn"/>
</dbReference>
<keyword evidence="3 8" id="KW-1133">Transmembrane helix</keyword>
<gene>
    <name evidence="13" type="ORF">FME351_LOCUS12750</name>
    <name evidence="14" type="ORF">GRG538_LOCUS26090</name>
    <name evidence="16" type="ORF">HFQ381_LOCUS22187</name>
    <name evidence="12" type="ORF">LUA448_LOCUS6800</name>
    <name evidence="18" type="ORF">QYT958_LOCUS17558</name>
    <name evidence="11" type="ORF">TIS948_LOCUS8980</name>
    <name evidence="17" type="ORF">TSG867_LOCUS21118</name>
    <name evidence="15" type="ORF">UJA718_LOCUS18289</name>
</gene>
<dbReference type="Pfam" id="PF00001">
    <property type="entry name" value="7tm_1"/>
    <property type="match status" value="1"/>
</dbReference>
<dbReference type="EMBL" id="CAJNYU010001478">
    <property type="protein sequence ID" value="CAF3442212.1"/>
    <property type="molecule type" value="Genomic_DNA"/>
</dbReference>
<dbReference type="Proteomes" id="UP000663848">
    <property type="component" value="Unassembled WGS sequence"/>
</dbReference>
<dbReference type="Proteomes" id="UP000663825">
    <property type="component" value="Unassembled WGS sequence"/>
</dbReference>
<evidence type="ECO:0000313" key="14">
    <source>
        <dbReference type="EMBL" id="CAF3666496.1"/>
    </source>
</evidence>
<evidence type="ECO:0000256" key="8">
    <source>
        <dbReference type="SAM" id="Phobius"/>
    </source>
</evidence>
<evidence type="ECO:0000256" key="2">
    <source>
        <dbReference type="ARBA" id="ARBA00022692"/>
    </source>
</evidence>
<comment type="subcellular location">
    <subcellularLocation>
        <location evidence="1">Membrane</location>
        <topology evidence="1">Multi-pass membrane protein</topology>
    </subcellularLocation>
</comment>
<keyword evidence="9" id="KW-0732">Signal</keyword>
<dbReference type="OrthoDB" id="10068072at2759"/>
<protein>
    <recommendedName>
        <fullName evidence="10">G-protein coupled receptors family 1 profile domain-containing protein</fullName>
    </recommendedName>
</protein>
<evidence type="ECO:0000313" key="15">
    <source>
        <dbReference type="EMBL" id="CAF4389094.1"/>
    </source>
</evidence>
<keyword evidence="4" id="KW-0297">G-protein coupled receptor</keyword>
<dbReference type="PROSITE" id="PS50262">
    <property type="entry name" value="G_PROTEIN_RECEP_F1_2"/>
    <property type="match status" value="1"/>
</dbReference>
<feature type="domain" description="G-protein coupled receptors family 1 profile" evidence="10">
    <location>
        <begin position="1"/>
        <end position="207"/>
    </location>
</feature>
<name>A0A820NI13_9BILA</name>
<evidence type="ECO:0000256" key="4">
    <source>
        <dbReference type="ARBA" id="ARBA00023040"/>
    </source>
</evidence>
<evidence type="ECO:0000313" key="13">
    <source>
        <dbReference type="EMBL" id="CAF3442212.1"/>
    </source>
</evidence>
<keyword evidence="7" id="KW-0807">Transducer</keyword>
<dbReference type="EMBL" id="CAJNYD010000663">
    <property type="protein sequence ID" value="CAF3285040.1"/>
    <property type="molecule type" value="Genomic_DNA"/>
</dbReference>
<dbReference type="Proteomes" id="UP000663833">
    <property type="component" value="Unassembled WGS sequence"/>
</dbReference>
<feature type="transmembrane region" description="Helical" evidence="8">
    <location>
        <begin position="21"/>
        <end position="43"/>
    </location>
</feature>
<evidence type="ECO:0000256" key="7">
    <source>
        <dbReference type="ARBA" id="ARBA00023224"/>
    </source>
</evidence>
<feature type="transmembrane region" description="Helical" evidence="8">
    <location>
        <begin position="63"/>
        <end position="86"/>
    </location>
</feature>
<evidence type="ECO:0000256" key="5">
    <source>
        <dbReference type="ARBA" id="ARBA00023136"/>
    </source>
</evidence>
<evidence type="ECO:0000313" key="18">
    <source>
        <dbReference type="EMBL" id="CAF4697180.1"/>
    </source>
</evidence>
<dbReference type="EMBL" id="CAJNXB010001136">
    <property type="protein sequence ID" value="CAF3137945.1"/>
    <property type="molecule type" value="Genomic_DNA"/>
</dbReference>
<evidence type="ECO:0000256" key="1">
    <source>
        <dbReference type="ARBA" id="ARBA00004141"/>
    </source>
</evidence>
<evidence type="ECO:0000256" key="3">
    <source>
        <dbReference type="ARBA" id="ARBA00022989"/>
    </source>
</evidence>
<evidence type="ECO:0000256" key="9">
    <source>
        <dbReference type="SAM" id="SignalP"/>
    </source>
</evidence>
<dbReference type="Proteomes" id="UP000663869">
    <property type="component" value="Unassembled WGS sequence"/>
</dbReference>
<evidence type="ECO:0000313" key="16">
    <source>
        <dbReference type="EMBL" id="CAF4428938.1"/>
    </source>
</evidence>
<keyword evidence="2 8" id="KW-0812">Transmembrane</keyword>
<dbReference type="EMBL" id="CAJOBP010003080">
    <property type="protein sequence ID" value="CAF4389094.1"/>
    <property type="molecule type" value="Genomic_DNA"/>
</dbReference>
<feature type="transmembrane region" description="Helical" evidence="8">
    <location>
        <begin position="234"/>
        <end position="255"/>
    </location>
</feature>
<dbReference type="GO" id="GO:0004930">
    <property type="term" value="F:G protein-coupled receptor activity"/>
    <property type="evidence" value="ECO:0007669"/>
    <property type="project" value="UniProtKB-KW"/>
</dbReference>
<dbReference type="CDD" id="cd00637">
    <property type="entry name" value="7tm_classA_rhodopsin-like"/>
    <property type="match status" value="1"/>
</dbReference>
<evidence type="ECO:0000313" key="11">
    <source>
        <dbReference type="EMBL" id="CAF3137945.1"/>
    </source>
</evidence>
<dbReference type="SUPFAM" id="SSF81321">
    <property type="entry name" value="Family A G protein-coupled receptor-like"/>
    <property type="match status" value="1"/>
</dbReference>
<dbReference type="InterPro" id="IPR017452">
    <property type="entry name" value="GPCR_Rhodpsn_7TM"/>
</dbReference>
<keyword evidence="6" id="KW-0675">Receptor</keyword>
<dbReference type="PANTHER" id="PTHR24240">
    <property type="entry name" value="OPSIN"/>
    <property type="match status" value="1"/>
</dbReference>
<dbReference type="AlphaFoldDB" id="A0A820NI13"/>
<dbReference type="Proteomes" id="UP000663862">
    <property type="component" value="Unassembled WGS sequence"/>
</dbReference>
<dbReference type="EMBL" id="CAJOBR010002671">
    <property type="protein sequence ID" value="CAF4697180.1"/>
    <property type="molecule type" value="Genomic_DNA"/>
</dbReference>
<evidence type="ECO:0000256" key="6">
    <source>
        <dbReference type="ARBA" id="ARBA00023170"/>
    </source>
</evidence>
<accession>A0A820NI13</accession>
<feature type="chain" id="PRO_5035621549" description="G-protein coupled receptors family 1 profile domain-containing protein" evidence="9">
    <location>
        <begin position="19"/>
        <end position="290"/>
    </location>
</feature>
<proteinExistence type="predicted"/>
<dbReference type="Gene3D" id="1.20.1070.10">
    <property type="entry name" value="Rhodopsin 7-helix transmembrane proteins"/>
    <property type="match status" value="1"/>
</dbReference>
<dbReference type="GO" id="GO:0016020">
    <property type="term" value="C:membrane"/>
    <property type="evidence" value="ECO:0007669"/>
    <property type="project" value="UniProtKB-SubCell"/>
</dbReference>
<evidence type="ECO:0000259" key="10">
    <source>
        <dbReference type="PROSITE" id="PS50262"/>
    </source>
</evidence>
<keyword evidence="19" id="KW-1185">Reference proteome</keyword>
<dbReference type="Proteomes" id="UP000663851">
    <property type="component" value="Unassembled WGS sequence"/>
</dbReference>
<comment type="caution">
    <text evidence="15">The sequence shown here is derived from an EMBL/GenBank/DDBJ whole genome shotgun (WGS) entry which is preliminary data.</text>
</comment>
<evidence type="ECO:0000313" key="12">
    <source>
        <dbReference type="EMBL" id="CAF3285040.1"/>
    </source>
</evidence>
<dbReference type="EMBL" id="CAJNYT010004483">
    <property type="protein sequence ID" value="CAF3666496.1"/>
    <property type="molecule type" value="Genomic_DNA"/>
</dbReference>
<sequence length="290" mass="32969">MFLIIIIVIAHRPCRTVANLLTCNTSIITGVYFISNLILSIYGLHEDWAVNQLVCTFRAYSFLMVRGSICYAYLIQVISRLLFTVLSKYKYLVTYRVHWSFIALNWIIGILFSIEPFFFDGGFGFEKESRLCILTSKTISTFIYGIVVEFMVPLSISFVIYGIIFQGVHKSPRRIFVSTSETGTSQMPSARSEIKIIKNMIMLEGIFGAGGILFLTLVLWHILLPSSSPSEALYFLSINSMSLSIGLMMIAIFALNKQVKNIALVYIRSDRQRIHPIVTGRQQQLQLTRN</sequence>
<dbReference type="EMBL" id="CAJOBQ010001607">
    <property type="protein sequence ID" value="CAF4501360.1"/>
    <property type="molecule type" value="Genomic_DNA"/>
</dbReference>
<keyword evidence="5 8" id="KW-0472">Membrane</keyword>
<feature type="signal peptide" evidence="9">
    <location>
        <begin position="1"/>
        <end position="18"/>
    </location>
</feature>
<dbReference type="EMBL" id="CAJOBO010002067">
    <property type="protein sequence ID" value="CAF4428938.1"/>
    <property type="molecule type" value="Genomic_DNA"/>
</dbReference>
<dbReference type="InterPro" id="IPR050125">
    <property type="entry name" value="GPCR_opsins"/>
</dbReference>
<dbReference type="Proteomes" id="UP000663872">
    <property type="component" value="Unassembled WGS sequence"/>
</dbReference>
<evidence type="ECO:0000313" key="19">
    <source>
        <dbReference type="Proteomes" id="UP000663873"/>
    </source>
</evidence>
<dbReference type="Proteomes" id="UP000663873">
    <property type="component" value="Unassembled WGS sequence"/>
</dbReference>
<feature type="transmembrane region" description="Helical" evidence="8">
    <location>
        <begin position="98"/>
        <end position="119"/>
    </location>
</feature>